<gene>
    <name evidence="2" type="ORF">GCM10009129_19390</name>
</gene>
<keyword evidence="1" id="KW-0472">Membrane</keyword>
<evidence type="ECO:0000313" key="2">
    <source>
        <dbReference type="EMBL" id="GAA0321675.1"/>
    </source>
</evidence>
<evidence type="ECO:0000256" key="1">
    <source>
        <dbReference type="SAM" id="Phobius"/>
    </source>
</evidence>
<dbReference type="Proteomes" id="UP001501787">
    <property type="component" value="Unassembled WGS sequence"/>
</dbReference>
<dbReference type="RefSeq" id="WP_201505101.1">
    <property type="nucleotide sequence ID" value="NZ_BAAAFR010000005.1"/>
</dbReference>
<keyword evidence="1" id="KW-0812">Transmembrane</keyword>
<feature type="transmembrane region" description="Helical" evidence="1">
    <location>
        <begin position="6"/>
        <end position="26"/>
    </location>
</feature>
<reference evidence="3" key="1">
    <citation type="journal article" date="2019" name="Int. J. Syst. Evol. Microbiol.">
        <title>The Global Catalogue of Microorganisms (GCM) 10K type strain sequencing project: providing services to taxonomists for standard genome sequencing and annotation.</title>
        <authorList>
            <consortium name="The Broad Institute Genomics Platform"/>
            <consortium name="The Broad Institute Genome Sequencing Center for Infectious Disease"/>
            <person name="Wu L."/>
            <person name="Ma J."/>
        </authorList>
    </citation>
    <scope>NUCLEOTIDE SEQUENCE [LARGE SCALE GENOMIC DNA]</scope>
    <source>
        <strain evidence="3">JCM 16343</strain>
    </source>
</reference>
<keyword evidence="1" id="KW-1133">Transmembrane helix</keyword>
<comment type="caution">
    <text evidence="2">The sequence shown here is derived from an EMBL/GenBank/DDBJ whole genome shotgun (WGS) entry which is preliminary data.</text>
</comment>
<accession>A0ABP3FR38</accession>
<organism evidence="2 3">
    <name type="scientific">Psychrobacter aestuarii</name>
    <dbReference type="NCBI Taxonomy" id="556327"/>
    <lineage>
        <taxon>Bacteria</taxon>
        <taxon>Pseudomonadati</taxon>
        <taxon>Pseudomonadota</taxon>
        <taxon>Gammaproteobacteria</taxon>
        <taxon>Moraxellales</taxon>
        <taxon>Moraxellaceae</taxon>
        <taxon>Psychrobacter</taxon>
    </lineage>
</organism>
<proteinExistence type="predicted"/>
<dbReference type="EMBL" id="BAAAFR010000005">
    <property type="protein sequence ID" value="GAA0321675.1"/>
    <property type="molecule type" value="Genomic_DNA"/>
</dbReference>
<name>A0ABP3FR38_9GAMM</name>
<sequence>MTQATAMLVMFILYGVLPAAGLYIGYRTVKKMTAPKMLSYDAIPRLGYVPEKSLPNDIKAMLADINQKGEKLRLLYGDTNNDGKIDDKDTVTETYVMIESLMDTHIPQAVADYRRLHDLDGARAEHTKIQNSDMTGKEALVDVLTTINRQFDNLLDAAYHQDGQKLLITNRYLTKRFDDVSS</sequence>
<evidence type="ECO:0000313" key="3">
    <source>
        <dbReference type="Proteomes" id="UP001501787"/>
    </source>
</evidence>
<protein>
    <submittedName>
        <fullName evidence="2">Uncharacterized protein</fullName>
    </submittedName>
</protein>
<keyword evidence="3" id="KW-1185">Reference proteome</keyword>